<comment type="caution">
    <text evidence="7">The sequence shown here is derived from an EMBL/GenBank/DDBJ whole genome shotgun (WGS) entry which is preliminary data.</text>
</comment>
<evidence type="ECO:0000313" key="7">
    <source>
        <dbReference type="EMBL" id="RDX66646.1"/>
    </source>
</evidence>
<proteinExistence type="inferred from homology"/>
<feature type="non-terminal residue" evidence="7">
    <location>
        <position position="1"/>
    </location>
</feature>
<dbReference type="FunFam" id="3.30.70.100:FF:000008">
    <property type="entry name" value="Copper transport protein ATOX1"/>
    <property type="match status" value="1"/>
</dbReference>
<sequence length="211" mass="24386">MSTSDAELLKIETFVLKVHMNCQGCMNKVRKVLQKVEGVCKVDINAEEQKAIVTGIVNPSTLVQKLAKFGKHAEIWNAGYNDGQNDNQVQLIFDPSASQNQYMIPTFDEDHWGSKWCFNQDMDFKIMESEMDHHFAAPLFLDYVNNKNKQNFTIINENPKWEENMIPMMRPACFHENSESNYSSSENQEWAPSPVANIHGYYHEFHPSNMM</sequence>
<dbReference type="Gene3D" id="3.30.70.100">
    <property type="match status" value="1"/>
</dbReference>
<evidence type="ECO:0000256" key="3">
    <source>
        <dbReference type="ARBA" id="ARBA00023288"/>
    </source>
</evidence>
<evidence type="ECO:0000256" key="5">
    <source>
        <dbReference type="ARBA" id="ARBA00024045"/>
    </source>
</evidence>
<dbReference type="Pfam" id="PF00403">
    <property type="entry name" value="HMA"/>
    <property type="match status" value="1"/>
</dbReference>
<dbReference type="PANTHER" id="PTHR45868">
    <property type="entry name" value="HEAVY METAL-ASSOCIATED ISOPRENYLATED PLANT PROTEIN 33-RELATED"/>
    <property type="match status" value="1"/>
</dbReference>
<keyword evidence="8" id="KW-1185">Reference proteome</keyword>
<dbReference type="PROSITE" id="PS50846">
    <property type="entry name" value="HMA_2"/>
    <property type="match status" value="1"/>
</dbReference>
<accession>A0A371EKW9</accession>
<name>A0A371EKW9_MUCPR</name>
<dbReference type="STRING" id="157652.A0A371EKW9"/>
<dbReference type="Proteomes" id="UP000257109">
    <property type="component" value="Unassembled WGS sequence"/>
</dbReference>
<dbReference type="InterPro" id="IPR006121">
    <property type="entry name" value="HMA_dom"/>
</dbReference>
<dbReference type="AlphaFoldDB" id="A0A371EKW9"/>
<keyword evidence="3" id="KW-0449">Lipoprotein</keyword>
<keyword evidence="4" id="KW-0636">Prenylation</keyword>
<dbReference type="EMBL" id="QJKJ01013346">
    <property type="protein sequence ID" value="RDX66646.1"/>
    <property type="molecule type" value="Genomic_DNA"/>
</dbReference>
<keyword evidence="2" id="KW-0479">Metal-binding</keyword>
<dbReference type="CDD" id="cd00371">
    <property type="entry name" value="HMA"/>
    <property type="match status" value="1"/>
</dbReference>
<dbReference type="InterPro" id="IPR036163">
    <property type="entry name" value="HMA_dom_sf"/>
</dbReference>
<evidence type="ECO:0000259" key="6">
    <source>
        <dbReference type="PROSITE" id="PS50846"/>
    </source>
</evidence>
<organism evidence="7 8">
    <name type="scientific">Mucuna pruriens</name>
    <name type="common">Velvet bean</name>
    <name type="synonym">Dolichos pruriens</name>
    <dbReference type="NCBI Taxonomy" id="157652"/>
    <lineage>
        <taxon>Eukaryota</taxon>
        <taxon>Viridiplantae</taxon>
        <taxon>Streptophyta</taxon>
        <taxon>Embryophyta</taxon>
        <taxon>Tracheophyta</taxon>
        <taxon>Spermatophyta</taxon>
        <taxon>Magnoliopsida</taxon>
        <taxon>eudicotyledons</taxon>
        <taxon>Gunneridae</taxon>
        <taxon>Pentapetalae</taxon>
        <taxon>rosids</taxon>
        <taxon>fabids</taxon>
        <taxon>Fabales</taxon>
        <taxon>Fabaceae</taxon>
        <taxon>Papilionoideae</taxon>
        <taxon>50 kb inversion clade</taxon>
        <taxon>NPAAA clade</taxon>
        <taxon>indigoferoid/millettioid clade</taxon>
        <taxon>Phaseoleae</taxon>
        <taxon>Mucuna</taxon>
    </lineage>
</organism>
<evidence type="ECO:0000256" key="1">
    <source>
        <dbReference type="ARBA" id="ARBA00022481"/>
    </source>
</evidence>
<evidence type="ECO:0000256" key="2">
    <source>
        <dbReference type="ARBA" id="ARBA00022723"/>
    </source>
</evidence>
<keyword evidence="1" id="KW-0488">Methylation</keyword>
<protein>
    <submittedName>
        <fullName evidence="7">Heavy metal-associated isoprenylated plant protein 37</fullName>
    </submittedName>
</protein>
<evidence type="ECO:0000313" key="8">
    <source>
        <dbReference type="Proteomes" id="UP000257109"/>
    </source>
</evidence>
<dbReference type="GO" id="GO:0046872">
    <property type="term" value="F:metal ion binding"/>
    <property type="evidence" value="ECO:0007669"/>
    <property type="project" value="UniProtKB-KW"/>
</dbReference>
<dbReference type="SUPFAM" id="SSF55008">
    <property type="entry name" value="HMA, heavy metal-associated domain"/>
    <property type="match status" value="1"/>
</dbReference>
<comment type="similarity">
    <text evidence="5">Belongs to the HIPP family.</text>
</comment>
<gene>
    <name evidence="7" type="primary">HIPP37</name>
    <name evidence="7" type="ORF">CR513_54567</name>
</gene>
<evidence type="ECO:0000256" key="4">
    <source>
        <dbReference type="ARBA" id="ARBA00023289"/>
    </source>
</evidence>
<dbReference type="PANTHER" id="PTHR45868:SF74">
    <property type="entry name" value="HEAVY METAL-ASSOCIATED ISOPRENYLATED PLANT PROTEIN 33"/>
    <property type="match status" value="1"/>
</dbReference>
<reference evidence="7" key="1">
    <citation type="submission" date="2018-05" db="EMBL/GenBank/DDBJ databases">
        <title>Draft genome of Mucuna pruriens seed.</title>
        <authorList>
            <person name="Nnadi N.E."/>
            <person name="Vos R."/>
            <person name="Hasami M.H."/>
            <person name="Devisetty U.K."/>
            <person name="Aguiy J.C."/>
        </authorList>
    </citation>
    <scope>NUCLEOTIDE SEQUENCE [LARGE SCALE GENOMIC DNA]</scope>
    <source>
        <strain evidence="7">JCA_2017</strain>
    </source>
</reference>
<dbReference type="OrthoDB" id="689350at2759"/>
<feature type="domain" description="HMA" evidence="6">
    <location>
        <begin position="11"/>
        <end position="74"/>
    </location>
</feature>